<proteinExistence type="predicted"/>
<dbReference type="AlphaFoldDB" id="A0A9P6NIJ8"/>
<protein>
    <recommendedName>
        <fullName evidence="5">Het-C-domain-containing protein</fullName>
    </recommendedName>
</protein>
<keyword evidence="2" id="KW-0732">Signal</keyword>
<dbReference type="OrthoDB" id="2506204at2759"/>
<feature type="compositionally biased region" description="Polar residues" evidence="1">
    <location>
        <begin position="779"/>
        <end position="800"/>
    </location>
</feature>
<feature type="compositionally biased region" description="Low complexity" evidence="1">
    <location>
        <begin position="612"/>
        <end position="626"/>
    </location>
</feature>
<feature type="compositionally biased region" description="Basic and acidic residues" evidence="1">
    <location>
        <begin position="958"/>
        <end position="972"/>
    </location>
</feature>
<evidence type="ECO:0000313" key="3">
    <source>
        <dbReference type="EMBL" id="KAG0144827.1"/>
    </source>
</evidence>
<feature type="compositionally biased region" description="Basic and acidic residues" evidence="1">
    <location>
        <begin position="755"/>
        <end position="772"/>
    </location>
</feature>
<sequence length="998" mass="111298">MTSCPSCKPLIASPGLLYAFLFICLATCLPGVSAFGSGKIPDAAYLKGKAWRHGDIDDVLEGLVKVAGQGGGAIIGAIASAFFSGGSGEGRGKRIGGKKFSGLDVKRVYFGNWLRDLSQVCDIAGFKAMTDTSLVLCVMTMGFLTFGYATREFQVTRDRLAVYLLTEHIDNPKGYGEGEDPQSYDPRLRPRVDEDRELQIDERNGMKKYIASDDEDFDTSTKCIRRTFRKCIQIGREARSENDEVKEHESFRLLGTGLHTLEDFSAHSNWCELALQKLGHQQVFAHVGENVKVNSPDGPVPPLVTGTFAGADFCFSMLGEASDKLSSASIGDLTAQLDDAQNQNHQAGGGRFDFIKSILSKLPIGGGDKSVDDDLADIKQQKKALDLDGQIDKIAPAELQQKLWDLFVTRDNLMRRIEELIEGVPGLAELLESLSVALTQWIMITIDPYVRPILLQASTAIGQGSQAVISGNDQWTVFSDPNASDPTHSVLAKDHFSNILNDPAGNISVIIVKYTVNLIVDAWSNEEDADRIIDQILEAIHHPSFADRNSQIQKMMMDYMKEWLQEMDADDREITLNSLTKDSIREHRNQRRTTEDGPDPRLSGGRPSHGHQPSSIQQSQSSYNPQESNQYGRQDNKYNTQQQSGHNFQSGYGTSYPAKTSEYGQNAYGESDAYSEISQGARQDVYQGNRQGEQYSGSENQSEYADNRQDSWFKSSATYRPSDGQDYGGAGRKQGYGGQSGDYGGGYQSQARVNEGSEREESYRPSGRHDHLSPFGNDYPSSNQENSTSYNEPAQTTTLFNGRPRDDANAYGYDKPRSQRHDDETDRYGCRQQDESEFNAYRQSGQDDRYAEGYTASASLPRDGSDEYGNRTSAYASMPSKSHGGNCEEYGQSSDEYISGSRRQHDQYTDSQGRDRASRYVDSRHDRHHSTDSNSSKDSHKKHHQKPKHKHKSKSKSHSRDRDDRRRHGQRVDDDDFQPDSDYGMGRLNMDNVRGRYE</sequence>
<feature type="compositionally biased region" description="Gly residues" evidence="1">
    <location>
        <begin position="726"/>
        <end position="747"/>
    </location>
</feature>
<gene>
    <name evidence="3" type="ORF">CROQUDRAFT_659517</name>
</gene>
<dbReference type="PANTHER" id="PTHR14905:SF7">
    <property type="entry name" value="VON WILLEBRAND FACTOR A DOMAIN-CONTAINING PROTEIN 7"/>
    <property type="match status" value="1"/>
</dbReference>
<dbReference type="InterPro" id="IPR052577">
    <property type="entry name" value="VWA7"/>
</dbReference>
<dbReference type="Pfam" id="PF07217">
    <property type="entry name" value="Het-C"/>
    <property type="match status" value="1"/>
</dbReference>
<feature type="region of interest" description="Disordered" evidence="1">
    <location>
        <begin position="689"/>
        <end position="998"/>
    </location>
</feature>
<name>A0A9P6NIJ8_9BASI</name>
<dbReference type="EMBL" id="MU167288">
    <property type="protein sequence ID" value="KAG0144827.1"/>
    <property type="molecule type" value="Genomic_DNA"/>
</dbReference>
<dbReference type="PANTHER" id="PTHR14905">
    <property type="entry name" value="NG37"/>
    <property type="match status" value="1"/>
</dbReference>
<evidence type="ECO:0000256" key="1">
    <source>
        <dbReference type="SAM" id="MobiDB-lite"/>
    </source>
</evidence>
<feature type="compositionally biased region" description="Basic and acidic residues" evidence="1">
    <location>
        <begin position="903"/>
        <end position="938"/>
    </location>
</feature>
<comment type="caution">
    <text evidence="3">The sequence shown here is derived from an EMBL/GenBank/DDBJ whole genome shotgun (WGS) entry which is preliminary data.</text>
</comment>
<reference evidence="3" key="1">
    <citation type="submission" date="2013-11" db="EMBL/GenBank/DDBJ databases">
        <title>Genome sequence of the fusiform rust pathogen reveals effectors for host alternation and coevolution with pine.</title>
        <authorList>
            <consortium name="DOE Joint Genome Institute"/>
            <person name="Smith K."/>
            <person name="Pendleton A."/>
            <person name="Kubisiak T."/>
            <person name="Anderson C."/>
            <person name="Salamov A."/>
            <person name="Aerts A."/>
            <person name="Riley R."/>
            <person name="Clum A."/>
            <person name="Lindquist E."/>
            <person name="Ence D."/>
            <person name="Campbell M."/>
            <person name="Kronenberg Z."/>
            <person name="Feau N."/>
            <person name="Dhillon B."/>
            <person name="Hamelin R."/>
            <person name="Burleigh J."/>
            <person name="Smith J."/>
            <person name="Yandell M."/>
            <person name="Nelson C."/>
            <person name="Grigoriev I."/>
            <person name="Davis J."/>
        </authorList>
    </citation>
    <scope>NUCLEOTIDE SEQUENCE</scope>
    <source>
        <strain evidence="3">G11</strain>
    </source>
</reference>
<evidence type="ECO:0000313" key="4">
    <source>
        <dbReference type="Proteomes" id="UP000886653"/>
    </source>
</evidence>
<dbReference type="InterPro" id="IPR010816">
    <property type="entry name" value="Het-C"/>
</dbReference>
<organism evidence="3 4">
    <name type="scientific">Cronartium quercuum f. sp. fusiforme G11</name>
    <dbReference type="NCBI Taxonomy" id="708437"/>
    <lineage>
        <taxon>Eukaryota</taxon>
        <taxon>Fungi</taxon>
        <taxon>Dikarya</taxon>
        <taxon>Basidiomycota</taxon>
        <taxon>Pucciniomycotina</taxon>
        <taxon>Pucciniomycetes</taxon>
        <taxon>Pucciniales</taxon>
        <taxon>Coleosporiaceae</taxon>
        <taxon>Cronartium</taxon>
    </lineage>
</organism>
<feature type="compositionally biased region" description="Basic and acidic residues" evidence="1">
    <location>
        <begin position="803"/>
        <end position="834"/>
    </location>
</feature>
<feature type="compositionally biased region" description="Polar residues" evidence="1">
    <location>
        <begin position="689"/>
        <end position="704"/>
    </location>
</feature>
<evidence type="ECO:0008006" key="5">
    <source>
        <dbReference type="Google" id="ProtNLM"/>
    </source>
</evidence>
<dbReference type="Proteomes" id="UP000886653">
    <property type="component" value="Unassembled WGS sequence"/>
</dbReference>
<feature type="chain" id="PRO_5040170663" description="Het-C-domain-containing protein" evidence="2">
    <location>
        <begin position="35"/>
        <end position="998"/>
    </location>
</feature>
<feature type="signal peptide" evidence="2">
    <location>
        <begin position="1"/>
        <end position="34"/>
    </location>
</feature>
<feature type="compositionally biased region" description="Basic residues" evidence="1">
    <location>
        <begin position="939"/>
        <end position="957"/>
    </location>
</feature>
<feature type="compositionally biased region" description="Basic and acidic residues" evidence="1">
    <location>
        <begin position="582"/>
        <end position="599"/>
    </location>
</feature>
<evidence type="ECO:0000256" key="2">
    <source>
        <dbReference type="SAM" id="SignalP"/>
    </source>
</evidence>
<keyword evidence="4" id="KW-1185">Reference proteome</keyword>
<accession>A0A9P6NIJ8</accession>
<feature type="region of interest" description="Disordered" evidence="1">
    <location>
        <begin position="578"/>
        <end position="658"/>
    </location>
</feature>
<feature type="compositionally biased region" description="Polar residues" evidence="1">
    <location>
        <begin position="627"/>
        <end position="653"/>
    </location>
</feature>